<proteinExistence type="predicted"/>
<evidence type="ECO:0000256" key="2">
    <source>
        <dbReference type="SAM" id="Phobius"/>
    </source>
</evidence>
<keyword evidence="1" id="KW-0175">Coiled coil</keyword>
<feature type="transmembrane region" description="Helical" evidence="2">
    <location>
        <begin position="7"/>
        <end position="25"/>
    </location>
</feature>
<dbReference type="GeneID" id="72778202"/>
<dbReference type="AlphaFoldDB" id="A0A9E7M958"/>
<evidence type="ECO:0000313" key="3">
    <source>
        <dbReference type="EMBL" id="USG99390.1"/>
    </source>
</evidence>
<dbReference type="EMBL" id="CP080572">
    <property type="protein sequence ID" value="USG99390.1"/>
    <property type="molecule type" value="Genomic_DNA"/>
</dbReference>
<reference evidence="3 4" key="1">
    <citation type="submission" date="2021-08" db="EMBL/GenBank/DDBJ databases">
        <title>Thermococcus onnuriiensis IOH2.</title>
        <authorList>
            <person name="Park Y.-J."/>
        </authorList>
    </citation>
    <scope>NUCLEOTIDE SEQUENCE [LARGE SCALE GENOMIC DNA]</scope>
    <source>
        <strain evidence="3 4">IOH2</strain>
    </source>
</reference>
<keyword evidence="2" id="KW-0472">Membrane</keyword>
<keyword evidence="2" id="KW-1133">Transmembrane helix</keyword>
<evidence type="ECO:0000313" key="4">
    <source>
        <dbReference type="Proteomes" id="UP001056425"/>
    </source>
</evidence>
<name>A0A9E7M958_9EURY</name>
<dbReference type="KEGG" id="thei:K1720_07605"/>
<gene>
    <name evidence="3" type="ORF">K1720_07605</name>
</gene>
<dbReference type="PROSITE" id="PS51257">
    <property type="entry name" value="PROKAR_LIPOPROTEIN"/>
    <property type="match status" value="1"/>
</dbReference>
<keyword evidence="2" id="KW-0812">Transmembrane</keyword>
<dbReference type="Gene3D" id="1.10.287.1490">
    <property type="match status" value="1"/>
</dbReference>
<protein>
    <submittedName>
        <fullName evidence="3">Uncharacterized protein</fullName>
    </submittedName>
</protein>
<sequence length="262" mass="30092">MKEIKKILGIISILFFVSAIVIISGCTNTTSPTAVTKTFTETKTETKTETNTELQSQVESLLEQVQKLEEEKKNLTFQISELETEINELKKVIDEKNTVISAMNKTLLEKEEELRSLKNIREMHNATINGYTYFKSGMSLMMAGTLYLNDALHLTENGEFEKAKNFVRNATEYFQKARENFIQAKEYFERGKQYANLSEDIRRIGTMSILSSELANDMESYLTACSNLETALDKFIEGDYYNGQSYFEKAVEFILELKEGWN</sequence>
<evidence type="ECO:0000256" key="1">
    <source>
        <dbReference type="SAM" id="Coils"/>
    </source>
</evidence>
<dbReference type="RefSeq" id="WP_251948196.1">
    <property type="nucleotide sequence ID" value="NZ_CP080572.1"/>
</dbReference>
<keyword evidence="4" id="KW-1185">Reference proteome</keyword>
<organism evidence="3 4">
    <name type="scientific">Thermococcus argininiproducens</name>
    <dbReference type="NCBI Taxonomy" id="2866384"/>
    <lineage>
        <taxon>Archaea</taxon>
        <taxon>Methanobacteriati</taxon>
        <taxon>Methanobacteriota</taxon>
        <taxon>Thermococci</taxon>
        <taxon>Thermococcales</taxon>
        <taxon>Thermococcaceae</taxon>
        <taxon>Thermococcus</taxon>
    </lineage>
</organism>
<feature type="coiled-coil region" evidence="1">
    <location>
        <begin position="51"/>
        <end position="127"/>
    </location>
</feature>
<accession>A0A9E7M958</accession>
<dbReference type="Proteomes" id="UP001056425">
    <property type="component" value="Chromosome"/>
</dbReference>